<evidence type="ECO:0000256" key="5">
    <source>
        <dbReference type="ARBA" id="ARBA00023136"/>
    </source>
</evidence>
<keyword evidence="5 6" id="KW-0472">Membrane</keyword>
<evidence type="ECO:0000259" key="7">
    <source>
        <dbReference type="Pfam" id="PF01545"/>
    </source>
</evidence>
<dbReference type="EMBL" id="JALQCY010000003">
    <property type="protein sequence ID" value="MCK9794066.1"/>
    <property type="molecule type" value="Genomic_DNA"/>
</dbReference>
<feature type="transmembrane region" description="Helical" evidence="6">
    <location>
        <begin position="104"/>
        <end position="125"/>
    </location>
</feature>
<gene>
    <name evidence="8" type="ORF">M1843_09940</name>
</gene>
<dbReference type="Pfam" id="PF01545">
    <property type="entry name" value="Cation_efflux"/>
    <property type="match status" value="1"/>
</dbReference>
<evidence type="ECO:0000256" key="3">
    <source>
        <dbReference type="ARBA" id="ARBA00022692"/>
    </source>
</evidence>
<accession>A0ABT0J3I9</accession>
<evidence type="ECO:0000256" key="1">
    <source>
        <dbReference type="ARBA" id="ARBA00004141"/>
    </source>
</evidence>
<sequence length="288" mass="29463">MWSLGASAVLGSTGLVWGLLAGADVIVFDGVYTLASIALSAGSLLASRAASAEPTRQFPYGLSAAVPLAVVVQGAALAATLLYAVVAAVQTVIGGGSDTTQVALLAYGTVSALLGCLVVWLLGRLGVGTDLAVAEVVGWRAGAVLSVVVAIGGGVGLLMERAGLGAAADYVDPVLVLVAVAVVSPMPARLVRDGTVELLEGTPAPEVVADLHGIVDDVRHEFGLPEPTVRATKLGRRLYVDVVFVVPHGDWDVDAEDEVRRSAVAGLRRMPFDVWANVELTADVDLVP</sequence>
<dbReference type="SUPFAM" id="SSF161111">
    <property type="entry name" value="Cation efflux protein transmembrane domain-like"/>
    <property type="match status" value="1"/>
</dbReference>
<name>A0ABT0J3I9_9MICO</name>
<keyword evidence="9" id="KW-1185">Reference proteome</keyword>
<feature type="domain" description="Cation efflux protein transmembrane" evidence="7">
    <location>
        <begin position="4"/>
        <end position="199"/>
    </location>
</feature>
<evidence type="ECO:0000313" key="9">
    <source>
        <dbReference type="Proteomes" id="UP001651050"/>
    </source>
</evidence>
<keyword evidence="4 6" id="KW-1133">Transmembrane helix</keyword>
<keyword evidence="2" id="KW-0813">Transport</keyword>
<comment type="subcellular location">
    <subcellularLocation>
        <location evidence="1">Membrane</location>
        <topology evidence="1">Multi-pass membrane protein</topology>
    </subcellularLocation>
</comment>
<evidence type="ECO:0000313" key="8">
    <source>
        <dbReference type="EMBL" id="MCK9794066.1"/>
    </source>
</evidence>
<feature type="transmembrane region" description="Helical" evidence="6">
    <location>
        <begin position="62"/>
        <end position="84"/>
    </location>
</feature>
<dbReference type="InterPro" id="IPR027469">
    <property type="entry name" value="Cation_efflux_TMD_sf"/>
</dbReference>
<organism evidence="8 9">
    <name type="scientific">Isoptericola peretonis</name>
    <dbReference type="NCBI Taxonomy" id="2918523"/>
    <lineage>
        <taxon>Bacteria</taxon>
        <taxon>Bacillati</taxon>
        <taxon>Actinomycetota</taxon>
        <taxon>Actinomycetes</taxon>
        <taxon>Micrococcales</taxon>
        <taxon>Promicromonosporaceae</taxon>
        <taxon>Isoptericola</taxon>
    </lineage>
</organism>
<dbReference type="InterPro" id="IPR058533">
    <property type="entry name" value="Cation_efflux_TM"/>
</dbReference>
<protein>
    <submittedName>
        <fullName evidence="8">Cation transporter</fullName>
    </submittedName>
</protein>
<keyword evidence="3 6" id="KW-0812">Transmembrane</keyword>
<dbReference type="RefSeq" id="WP_416344494.1">
    <property type="nucleotide sequence ID" value="NZ_JALQCY010000003.1"/>
</dbReference>
<dbReference type="PANTHER" id="PTHR43840:SF15">
    <property type="entry name" value="MITOCHONDRIAL METAL TRANSPORTER 1-RELATED"/>
    <property type="match status" value="1"/>
</dbReference>
<dbReference type="InterPro" id="IPR050291">
    <property type="entry name" value="CDF_Transporter"/>
</dbReference>
<dbReference type="PANTHER" id="PTHR43840">
    <property type="entry name" value="MITOCHONDRIAL METAL TRANSPORTER 1-RELATED"/>
    <property type="match status" value="1"/>
</dbReference>
<feature type="transmembrane region" description="Helical" evidence="6">
    <location>
        <begin position="137"/>
        <end position="158"/>
    </location>
</feature>
<dbReference type="Proteomes" id="UP001651050">
    <property type="component" value="Unassembled WGS sequence"/>
</dbReference>
<reference evidence="8 9" key="1">
    <citation type="submission" date="2022-02" db="EMBL/GenBank/DDBJ databases">
        <title>The car tank lid bacteriome: a reservoir of bacteria with potential in bioremediation of fuel.</title>
        <authorList>
            <person name="Vidal-Verdu A."/>
            <person name="Gomez-Martinez D."/>
            <person name="Latorre-Perez A."/>
            <person name="Pereto J."/>
            <person name="Porcar M."/>
        </authorList>
    </citation>
    <scope>NUCLEOTIDE SEQUENCE [LARGE SCALE GENOMIC DNA]</scope>
    <source>
        <strain evidence="8 9">4D.3</strain>
    </source>
</reference>
<dbReference type="Gene3D" id="1.20.1510.10">
    <property type="entry name" value="Cation efflux protein transmembrane domain"/>
    <property type="match status" value="1"/>
</dbReference>
<evidence type="ECO:0000256" key="4">
    <source>
        <dbReference type="ARBA" id="ARBA00022989"/>
    </source>
</evidence>
<evidence type="ECO:0000256" key="2">
    <source>
        <dbReference type="ARBA" id="ARBA00022448"/>
    </source>
</evidence>
<comment type="caution">
    <text evidence="8">The sequence shown here is derived from an EMBL/GenBank/DDBJ whole genome shotgun (WGS) entry which is preliminary data.</text>
</comment>
<feature type="transmembrane region" description="Helical" evidence="6">
    <location>
        <begin position="31"/>
        <end position="50"/>
    </location>
</feature>
<proteinExistence type="predicted"/>
<evidence type="ECO:0000256" key="6">
    <source>
        <dbReference type="SAM" id="Phobius"/>
    </source>
</evidence>